<reference evidence="1 2" key="1">
    <citation type="journal article" date="2019" name="Nat. Ecol. Evol.">
        <title>Megaphylogeny resolves global patterns of mushroom evolution.</title>
        <authorList>
            <person name="Varga T."/>
            <person name="Krizsan K."/>
            <person name="Foldi C."/>
            <person name="Dima B."/>
            <person name="Sanchez-Garcia M."/>
            <person name="Sanchez-Ramirez S."/>
            <person name="Szollosi G.J."/>
            <person name="Szarkandi J.G."/>
            <person name="Papp V."/>
            <person name="Albert L."/>
            <person name="Andreopoulos W."/>
            <person name="Angelini C."/>
            <person name="Antonin V."/>
            <person name="Barry K.W."/>
            <person name="Bougher N.L."/>
            <person name="Buchanan P."/>
            <person name="Buyck B."/>
            <person name="Bense V."/>
            <person name="Catcheside P."/>
            <person name="Chovatia M."/>
            <person name="Cooper J."/>
            <person name="Damon W."/>
            <person name="Desjardin D."/>
            <person name="Finy P."/>
            <person name="Geml J."/>
            <person name="Haridas S."/>
            <person name="Hughes K."/>
            <person name="Justo A."/>
            <person name="Karasinski D."/>
            <person name="Kautmanova I."/>
            <person name="Kiss B."/>
            <person name="Kocsube S."/>
            <person name="Kotiranta H."/>
            <person name="LaButti K.M."/>
            <person name="Lechner B.E."/>
            <person name="Liimatainen K."/>
            <person name="Lipzen A."/>
            <person name="Lukacs Z."/>
            <person name="Mihaltcheva S."/>
            <person name="Morgado L.N."/>
            <person name="Niskanen T."/>
            <person name="Noordeloos M.E."/>
            <person name="Ohm R.A."/>
            <person name="Ortiz-Santana B."/>
            <person name="Ovrebo C."/>
            <person name="Racz N."/>
            <person name="Riley R."/>
            <person name="Savchenko A."/>
            <person name="Shiryaev A."/>
            <person name="Soop K."/>
            <person name="Spirin V."/>
            <person name="Szebenyi C."/>
            <person name="Tomsovsky M."/>
            <person name="Tulloss R.E."/>
            <person name="Uehling J."/>
            <person name="Grigoriev I.V."/>
            <person name="Vagvolgyi C."/>
            <person name="Papp T."/>
            <person name="Martin F.M."/>
            <person name="Miettinen O."/>
            <person name="Hibbett D.S."/>
            <person name="Nagy L.G."/>
        </authorList>
    </citation>
    <scope>NUCLEOTIDE SEQUENCE [LARGE SCALE GENOMIC DNA]</scope>
    <source>
        <strain evidence="1 2">FP101781</strain>
    </source>
</reference>
<gene>
    <name evidence="1" type="ORF">FA13DRAFT_1587469</name>
</gene>
<protein>
    <submittedName>
        <fullName evidence="1">Uncharacterized protein</fullName>
    </submittedName>
</protein>
<feature type="non-terminal residue" evidence="1">
    <location>
        <position position="1"/>
    </location>
</feature>
<proteinExistence type="predicted"/>
<evidence type="ECO:0000313" key="1">
    <source>
        <dbReference type="EMBL" id="TEB28203.1"/>
    </source>
</evidence>
<dbReference type="AlphaFoldDB" id="A0A4Y7T231"/>
<dbReference type="STRING" id="71717.A0A4Y7T231"/>
<sequence length="161" mass="18307">LRKFGRDISACKQWLLTSSSAPSGFPASEWENLLRGKPVNLDVVFSSLYQMVPVKENKGRIGDNEISFGHTEPARKVQTHGDWTIAWNAASRATEFLFRHRRDELDEYARFIQAEFATRQVDTHYRVLHFDRAIRTTVAGGTQVLLSDIDQFAGHRSAILS</sequence>
<name>A0A4Y7T231_COPMI</name>
<feature type="non-terminal residue" evidence="1">
    <location>
        <position position="161"/>
    </location>
</feature>
<accession>A0A4Y7T231</accession>
<dbReference type="OrthoDB" id="2355984at2759"/>
<keyword evidence="2" id="KW-1185">Reference proteome</keyword>
<dbReference type="EMBL" id="QPFP01000034">
    <property type="protein sequence ID" value="TEB28203.1"/>
    <property type="molecule type" value="Genomic_DNA"/>
</dbReference>
<evidence type="ECO:0000313" key="2">
    <source>
        <dbReference type="Proteomes" id="UP000298030"/>
    </source>
</evidence>
<dbReference type="Proteomes" id="UP000298030">
    <property type="component" value="Unassembled WGS sequence"/>
</dbReference>
<comment type="caution">
    <text evidence="1">The sequence shown here is derived from an EMBL/GenBank/DDBJ whole genome shotgun (WGS) entry which is preliminary data.</text>
</comment>
<organism evidence="1 2">
    <name type="scientific">Coprinellus micaceus</name>
    <name type="common">Glistening ink-cap mushroom</name>
    <name type="synonym">Coprinus micaceus</name>
    <dbReference type="NCBI Taxonomy" id="71717"/>
    <lineage>
        <taxon>Eukaryota</taxon>
        <taxon>Fungi</taxon>
        <taxon>Dikarya</taxon>
        <taxon>Basidiomycota</taxon>
        <taxon>Agaricomycotina</taxon>
        <taxon>Agaricomycetes</taxon>
        <taxon>Agaricomycetidae</taxon>
        <taxon>Agaricales</taxon>
        <taxon>Agaricineae</taxon>
        <taxon>Psathyrellaceae</taxon>
        <taxon>Coprinellus</taxon>
    </lineage>
</organism>